<evidence type="ECO:0000256" key="2">
    <source>
        <dbReference type="ARBA" id="ARBA00006374"/>
    </source>
</evidence>
<evidence type="ECO:0008006" key="8">
    <source>
        <dbReference type="Google" id="ProtNLM"/>
    </source>
</evidence>
<dbReference type="GO" id="GO:0006364">
    <property type="term" value="P:rRNA processing"/>
    <property type="evidence" value="ECO:0007669"/>
    <property type="project" value="UniProtKB-KW"/>
</dbReference>
<sequence>MSADAAAAAPLAGAAALIKSLASCNSSIRAKSLKSLIAWLPTQDQISEDDMKKVWKGLFYCVWHSDKISNQIQLINRLCSLFLSLSRSSPGLSLSYFSHFLLAMRREWPGIDHLRLDKYCLLIRVFLRHLFILLKKKNWDVSSLEKYMGVLEERVLYDVDDKGLGYGVSYHIVSIFCQEIKPYLPLKLEVLNVLFGPFVRVIGRTDNKILVSKVKSDVFDYLVRNGNGLLWAKNSGGEVDPKGEMALFGNIASAMQLSSMFYELGSSPNCVQGNRKVLFELHKSFLKLENDLASSGIDISVPEVSADYVDEEVPTLIAIDGEMNAAHSEADPKSLHSVQEMDDESLDKPSKIGKKGSKSAKSRKAAKKKKKDGLADIVVDCGSDGNKDEYTTISKNENLNGGLADTGNLLTFTEAAISNLQKQFEMVAAEAGMDEDGASSVDSSANQVNGKVTVKRKRGRSVNGDKTPNSELNAERDDVGDNSPRTDGEKSVKKVKFSMKNNLVWKPHSPLPPQSLRLPPSVTPRGSALKKGVPPGPVRETTLERKKLKRKLKKGRKLVKSVSPAIKHVKKLKSLSV</sequence>
<evidence type="ECO:0000256" key="4">
    <source>
        <dbReference type="ARBA" id="ARBA00023242"/>
    </source>
</evidence>
<organism evidence="6 7">
    <name type="scientific">Nepenthes gracilis</name>
    <name type="common">Slender pitcher plant</name>
    <dbReference type="NCBI Taxonomy" id="150966"/>
    <lineage>
        <taxon>Eukaryota</taxon>
        <taxon>Viridiplantae</taxon>
        <taxon>Streptophyta</taxon>
        <taxon>Embryophyta</taxon>
        <taxon>Tracheophyta</taxon>
        <taxon>Spermatophyta</taxon>
        <taxon>Magnoliopsida</taxon>
        <taxon>eudicotyledons</taxon>
        <taxon>Gunneridae</taxon>
        <taxon>Pentapetalae</taxon>
        <taxon>Caryophyllales</taxon>
        <taxon>Nepenthaceae</taxon>
        <taxon>Nepenthes</taxon>
    </lineage>
</organism>
<keyword evidence="4" id="KW-0539">Nucleus</keyword>
<feature type="region of interest" description="Disordered" evidence="5">
    <location>
        <begin position="505"/>
        <end position="539"/>
    </location>
</feature>
<dbReference type="Pfam" id="PF05997">
    <property type="entry name" value="Nop52"/>
    <property type="match status" value="1"/>
</dbReference>
<evidence type="ECO:0000313" key="6">
    <source>
        <dbReference type="EMBL" id="GMH13621.1"/>
    </source>
</evidence>
<dbReference type="InterPro" id="IPR010301">
    <property type="entry name" value="RRP1"/>
</dbReference>
<dbReference type="AlphaFoldDB" id="A0AAD3XRB3"/>
<feature type="region of interest" description="Disordered" evidence="5">
    <location>
        <begin position="435"/>
        <end position="492"/>
    </location>
</feature>
<comment type="subcellular location">
    <subcellularLocation>
        <location evidence="1">Nucleus</location>
    </subcellularLocation>
</comment>
<reference evidence="6" key="1">
    <citation type="submission" date="2023-05" db="EMBL/GenBank/DDBJ databases">
        <title>Nepenthes gracilis genome sequencing.</title>
        <authorList>
            <person name="Fukushima K."/>
        </authorList>
    </citation>
    <scope>NUCLEOTIDE SEQUENCE</scope>
    <source>
        <strain evidence="6">SING2019-196</strain>
    </source>
</reference>
<protein>
    <recommendedName>
        <fullName evidence="8">Ribosomal RNA processing protein 1 homolog</fullName>
    </recommendedName>
</protein>
<dbReference type="GO" id="GO:0005634">
    <property type="term" value="C:nucleus"/>
    <property type="evidence" value="ECO:0007669"/>
    <property type="project" value="UniProtKB-SubCell"/>
</dbReference>
<feature type="region of interest" description="Disordered" evidence="5">
    <location>
        <begin position="328"/>
        <end position="368"/>
    </location>
</feature>
<evidence type="ECO:0000256" key="1">
    <source>
        <dbReference type="ARBA" id="ARBA00004123"/>
    </source>
</evidence>
<keyword evidence="3" id="KW-0698">rRNA processing</keyword>
<dbReference type="GO" id="GO:0030688">
    <property type="term" value="C:preribosome, small subunit precursor"/>
    <property type="evidence" value="ECO:0007669"/>
    <property type="project" value="InterPro"/>
</dbReference>
<gene>
    <name evidence="6" type="ORF">Nepgr_015462</name>
</gene>
<dbReference type="PANTHER" id="PTHR13026">
    <property type="entry name" value="NNP-1 PROTEIN NOVEL NUCLEAR PROTEIN 1 NOP52"/>
    <property type="match status" value="1"/>
</dbReference>
<dbReference type="EMBL" id="BSYO01000013">
    <property type="protein sequence ID" value="GMH13621.1"/>
    <property type="molecule type" value="Genomic_DNA"/>
</dbReference>
<feature type="compositionally biased region" description="Basic and acidic residues" evidence="5">
    <location>
        <begin position="473"/>
        <end position="492"/>
    </location>
</feature>
<feature type="compositionally biased region" description="Basic residues" evidence="5">
    <location>
        <begin position="351"/>
        <end position="368"/>
    </location>
</feature>
<dbReference type="PANTHER" id="PTHR13026:SF0">
    <property type="entry name" value="RIBOSOMAL RNA PROCESSING 1B"/>
    <property type="match status" value="1"/>
</dbReference>
<proteinExistence type="inferred from homology"/>
<feature type="compositionally biased region" description="Polar residues" evidence="5">
    <location>
        <begin position="440"/>
        <end position="450"/>
    </location>
</feature>
<evidence type="ECO:0000256" key="3">
    <source>
        <dbReference type="ARBA" id="ARBA00022552"/>
    </source>
</evidence>
<comment type="caution">
    <text evidence="6">The sequence shown here is derived from an EMBL/GenBank/DDBJ whole genome shotgun (WGS) entry which is preliminary data.</text>
</comment>
<evidence type="ECO:0000256" key="5">
    <source>
        <dbReference type="SAM" id="MobiDB-lite"/>
    </source>
</evidence>
<evidence type="ECO:0000313" key="7">
    <source>
        <dbReference type="Proteomes" id="UP001279734"/>
    </source>
</evidence>
<accession>A0AAD3XRB3</accession>
<comment type="similarity">
    <text evidence="2">Belongs to the RRP1 family.</text>
</comment>
<dbReference type="Proteomes" id="UP001279734">
    <property type="component" value="Unassembled WGS sequence"/>
</dbReference>
<name>A0AAD3XRB3_NEPGR</name>
<keyword evidence="7" id="KW-1185">Reference proteome</keyword>